<dbReference type="EMBL" id="MU001509">
    <property type="protein sequence ID" value="KAF2439295.1"/>
    <property type="molecule type" value="Genomic_DNA"/>
</dbReference>
<accession>A0A9P4U6Q5</accession>
<comment type="caution">
    <text evidence="1">The sequence shown here is derived from an EMBL/GenBank/DDBJ whole genome shotgun (WGS) entry which is preliminary data.</text>
</comment>
<dbReference type="AlphaFoldDB" id="A0A9P4U6Q5"/>
<evidence type="ECO:0000313" key="1">
    <source>
        <dbReference type="EMBL" id="KAF2439295.1"/>
    </source>
</evidence>
<protein>
    <submittedName>
        <fullName evidence="1">Uncharacterized protein</fullName>
    </submittedName>
</protein>
<reference evidence="1" key="1">
    <citation type="journal article" date="2020" name="Stud. Mycol.">
        <title>101 Dothideomycetes genomes: a test case for predicting lifestyles and emergence of pathogens.</title>
        <authorList>
            <person name="Haridas S."/>
            <person name="Albert R."/>
            <person name="Binder M."/>
            <person name="Bloem J."/>
            <person name="Labutti K."/>
            <person name="Salamov A."/>
            <person name="Andreopoulos B."/>
            <person name="Baker S."/>
            <person name="Barry K."/>
            <person name="Bills G."/>
            <person name="Bluhm B."/>
            <person name="Cannon C."/>
            <person name="Castanera R."/>
            <person name="Culley D."/>
            <person name="Daum C."/>
            <person name="Ezra D."/>
            <person name="Gonzalez J."/>
            <person name="Henrissat B."/>
            <person name="Kuo A."/>
            <person name="Liang C."/>
            <person name="Lipzen A."/>
            <person name="Lutzoni F."/>
            <person name="Magnuson J."/>
            <person name="Mondo S."/>
            <person name="Nolan M."/>
            <person name="Ohm R."/>
            <person name="Pangilinan J."/>
            <person name="Park H.-J."/>
            <person name="Ramirez L."/>
            <person name="Alfaro M."/>
            <person name="Sun H."/>
            <person name="Tritt A."/>
            <person name="Yoshinaga Y."/>
            <person name="Zwiers L.-H."/>
            <person name="Turgeon B."/>
            <person name="Goodwin S."/>
            <person name="Spatafora J."/>
            <person name="Crous P."/>
            <person name="Grigoriev I."/>
        </authorList>
    </citation>
    <scope>NUCLEOTIDE SEQUENCE</scope>
    <source>
        <strain evidence="1">CBS 690.94</strain>
    </source>
</reference>
<keyword evidence="2" id="KW-1185">Reference proteome</keyword>
<organism evidence="1 2">
    <name type="scientific">Karstenula rhodostoma CBS 690.94</name>
    <dbReference type="NCBI Taxonomy" id="1392251"/>
    <lineage>
        <taxon>Eukaryota</taxon>
        <taxon>Fungi</taxon>
        <taxon>Dikarya</taxon>
        <taxon>Ascomycota</taxon>
        <taxon>Pezizomycotina</taxon>
        <taxon>Dothideomycetes</taxon>
        <taxon>Pleosporomycetidae</taxon>
        <taxon>Pleosporales</taxon>
        <taxon>Massarineae</taxon>
        <taxon>Didymosphaeriaceae</taxon>
        <taxon>Karstenula</taxon>
    </lineage>
</organism>
<name>A0A9P4U6Q5_9PLEO</name>
<gene>
    <name evidence="1" type="ORF">P171DRAFT_448147</name>
</gene>
<sequence>MITTSNAALPALMMKVTTRNPGTAVNTNLQRIFALENSLPSPNFHLLFLPIFDQTRKATRQSRQASVLPPLLLCASRVQIVASPCLFNFHTPTLETILGSFSISANGSARIMQRQDEHEKQDCVKAKTLFEEIHDMQVKQTSGSDLTATTQHATSYLATRLSSSYLSKVMVSQNGVMCIPLKYWTRELQVLAMQDVFLGPAMELMSPGLPSILFKYSKVSWQT</sequence>
<evidence type="ECO:0000313" key="2">
    <source>
        <dbReference type="Proteomes" id="UP000799764"/>
    </source>
</evidence>
<dbReference type="Proteomes" id="UP000799764">
    <property type="component" value="Unassembled WGS sequence"/>
</dbReference>
<proteinExistence type="predicted"/>